<evidence type="ECO:0000313" key="1">
    <source>
        <dbReference type="EMBL" id="KAJ4707126.1"/>
    </source>
</evidence>
<comment type="caution">
    <text evidence="1">The sequence shown here is derived from an EMBL/GenBank/DDBJ whole genome shotgun (WGS) entry which is preliminary data.</text>
</comment>
<dbReference type="Proteomes" id="UP001164539">
    <property type="component" value="Chromosome 11"/>
</dbReference>
<gene>
    <name evidence="1" type="ORF">OWV82_020689</name>
</gene>
<reference evidence="1 2" key="1">
    <citation type="journal article" date="2023" name="Science">
        <title>Complex scaffold remodeling in plant triterpene biosynthesis.</title>
        <authorList>
            <person name="De La Pena R."/>
            <person name="Hodgson H."/>
            <person name="Liu J.C."/>
            <person name="Stephenson M.J."/>
            <person name="Martin A.C."/>
            <person name="Owen C."/>
            <person name="Harkess A."/>
            <person name="Leebens-Mack J."/>
            <person name="Jimenez L.E."/>
            <person name="Osbourn A."/>
            <person name="Sattely E.S."/>
        </authorList>
    </citation>
    <scope>NUCLEOTIDE SEQUENCE [LARGE SCALE GENOMIC DNA]</scope>
    <source>
        <strain evidence="2">cv. JPN11</strain>
        <tissue evidence="1">Leaf</tissue>
    </source>
</reference>
<protein>
    <submittedName>
        <fullName evidence="1">Thylakoid membrane protein</fullName>
    </submittedName>
</protein>
<accession>A0ACC1X7G1</accession>
<keyword evidence="2" id="KW-1185">Reference proteome</keyword>
<name>A0ACC1X7G1_MELAZ</name>
<sequence length="281" mass="31067">MKTLTLTRATILYSHHHDDRHFGFSSHYRCFLSIHPISPPPPLIASKRQRVGLSFITRAADSTQPSSAAASATNSANKTLVTDDEITLAKISFGVIGLGLGISLLSYGFGAYFNILPGSEWSAIMLTYGFPLAIIGMAFKYAELKPVPCLTYSDAQALREKCATPILKQVRSDVTRFRYGDEQHLDEALKRIFQYGLGGGIPRRSAPILQMIREEVTEDGKYCLVLVFEAKALQLSDFVKRQEKFTSFFGPGITAEIGKGENNDLYEVRLISNTNLNESSS</sequence>
<organism evidence="1 2">
    <name type="scientific">Melia azedarach</name>
    <name type="common">Chinaberry tree</name>
    <dbReference type="NCBI Taxonomy" id="155640"/>
    <lineage>
        <taxon>Eukaryota</taxon>
        <taxon>Viridiplantae</taxon>
        <taxon>Streptophyta</taxon>
        <taxon>Embryophyta</taxon>
        <taxon>Tracheophyta</taxon>
        <taxon>Spermatophyta</taxon>
        <taxon>Magnoliopsida</taxon>
        <taxon>eudicotyledons</taxon>
        <taxon>Gunneridae</taxon>
        <taxon>Pentapetalae</taxon>
        <taxon>rosids</taxon>
        <taxon>malvids</taxon>
        <taxon>Sapindales</taxon>
        <taxon>Meliaceae</taxon>
        <taxon>Melia</taxon>
    </lineage>
</organism>
<evidence type="ECO:0000313" key="2">
    <source>
        <dbReference type="Proteomes" id="UP001164539"/>
    </source>
</evidence>
<dbReference type="EMBL" id="CM051404">
    <property type="protein sequence ID" value="KAJ4707126.1"/>
    <property type="molecule type" value="Genomic_DNA"/>
</dbReference>
<proteinExistence type="predicted"/>